<evidence type="ECO:0000256" key="5">
    <source>
        <dbReference type="ARBA" id="ARBA00022840"/>
    </source>
</evidence>
<dbReference type="GO" id="GO:0006083">
    <property type="term" value="P:acetate metabolic process"/>
    <property type="evidence" value="ECO:0007669"/>
    <property type="project" value="TreeGrafter"/>
</dbReference>
<keyword evidence="5 6" id="KW-0067">ATP-binding</keyword>
<dbReference type="InterPro" id="IPR023865">
    <property type="entry name" value="Aliphatic_acid_kinase_CS"/>
</dbReference>
<dbReference type="PANTHER" id="PTHR21060:SF15">
    <property type="entry name" value="ACETATE KINASE-RELATED"/>
    <property type="match status" value="1"/>
</dbReference>
<comment type="cofactor">
    <cofactor evidence="6">
        <name>Mg(2+)</name>
        <dbReference type="ChEBI" id="CHEBI:18420"/>
    </cofactor>
    <cofactor evidence="6">
        <name>Mn(2+)</name>
        <dbReference type="ChEBI" id="CHEBI:29035"/>
    </cofactor>
    <text evidence="6">Mg(2+). Can also accept Mn(2+).</text>
</comment>
<dbReference type="PIRSF" id="PIRSF000722">
    <property type="entry name" value="Acetate_prop_kin"/>
    <property type="match status" value="1"/>
</dbReference>
<dbReference type="GO" id="GO:0008776">
    <property type="term" value="F:acetate kinase activity"/>
    <property type="evidence" value="ECO:0007669"/>
    <property type="project" value="UniProtKB-UniRule"/>
</dbReference>
<dbReference type="EC" id="2.7.2.1" evidence="6"/>
<comment type="subcellular location">
    <subcellularLocation>
        <location evidence="6">Cytoplasm</location>
    </subcellularLocation>
</comment>
<dbReference type="InterPro" id="IPR004372">
    <property type="entry name" value="Ac/propionate_kinase"/>
</dbReference>
<comment type="pathway">
    <text evidence="6">Metabolic intermediate biosynthesis; acetyl-CoA biosynthesis; acetyl-CoA from acetate: step 1/2.</text>
</comment>
<dbReference type="EMBL" id="BSTI01000003">
    <property type="protein sequence ID" value="GLY65138.1"/>
    <property type="molecule type" value="Genomic_DNA"/>
</dbReference>
<dbReference type="InterPro" id="IPR043129">
    <property type="entry name" value="ATPase_NBD"/>
</dbReference>
<feature type="binding site" evidence="6">
    <location>
        <position position="58"/>
    </location>
    <ligand>
        <name>substrate</name>
    </ligand>
</feature>
<dbReference type="Gene3D" id="3.30.420.40">
    <property type="match status" value="2"/>
</dbReference>
<keyword evidence="2 6" id="KW-0808">Transferase</keyword>
<evidence type="ECO:0000313" key="9">
    <source>
        <dbReference type="EMBL" id="GLY65138.1"/>
    </source>
</evidence>
<feature type="binding site" evidence="6">
    <location>
        <begin position="175"/>
        <end position="179"/>
    </location>
    <ligand>
        <name>ATP</name>
        <dbReference type="ChEBI" id="CHEBI:30616"/>
    </ligand>
</feature>
<evidence type="ECO:0000313" key="10">
    <source>
        <dbReference type="Proteomes" id="UP001165136"/>
    </source>
</evidence>
<feature type="binding site" evidence="6">
    <location>
        <begin position="298"/>
        <end position="302"/>
    </location>
    <ligand>
        <name>ATP</name>
        <dbReference type="ChEBI" id="CHEBI:30616"/>
    </ligand>
</feature>
<keyword evidence="6" id="KW-0963">Cytoplasm</keyword>
<keyword evidence="4 6" id="KW-0418">Kinase</keyword>
<feature type="binding site" evidence="6">
    <location>
        <position position="14"/>
    </location>
    <ligand>
        <name>ATP</name>
        <dbReference type="ChEBI" id="CHEBI:30616"/>
    </ligand>
</feature>
<feature type="site" description="Transition state stabilizer" evidence="6">
    <location>
        <position position="208"/>
    </location>
</feature>
<evidence type="ECO:0000256" key="3">
    <source>
        <dbReference type="ARBA" id="ARBA00022741"/>
    </source>
</evidence>
<evidence type="ECO:0000256" key="6">
    <source>
        <dbReference type="HAMAP-Rule" id="MF_00020"/>
    </source>
</evidence>
<dbReference type="HAMAP" id="MF_00020">
    <property type="entry name" value="Acetate_kinase"/>
    <property type="match status" value="1"/>
</dbReference>
<keyword evidence="10" id="KW-1185">Reference proteome</keyword>
<comment type="similarity">
    <text evidence="1 6 7">Belongs to the acetokinase family.</text>
</comment>
<comment type="catalytic activity">
    <reaction evidence="6">
        <text>acetate + ATP = acetyl phosphate + ADP</text>
        <dbReference type="Rhea" id="RHEA:11352"/>
        <dbReference type="ChEBI" id="CHEBI:22191"/>
        <dbReference type="ChEBI" id="CHEBI:30089"/>
        <dbReference type="ChEBI" id="CHEBI:30616"/>
        <dbReference type="ChEBI" id="CHEBI:456216"/>
        <dbReference type="EC" id="2.7.2.1"/>
    </reaction>
</comment>
<dbReference type="GO" id="GO:0005524">
    <property type="term" value="F:ATP binding"/>
    <property type="evidence" value="ECO:0007669"/>
    <property type="project" value="UniProtKB-KW"/>
</dbReference>
<comment type="function">
    <text evidence="6">Catalyzes the formation of acetyl phosphate from acetate and ATP. Can also catalyze the reverse reaction.</text>
</comment>
<dbReference type="AlphaFoldDB" id="A0A9W6VBM0"/>
<dbReference type="PANTHER" id="PTHR21060">
    <property type="entry name" value="ACETATE KINASE"/>
    <property type="match status" value="1"/>
</dbReference>
<feature type="binding site" evidence="6">
    <location>
        <position position="351"/>
    </location>
    <ligand>
        <name>Mg(2+)</name>
        <dbReference type="ChEBI" id="CHEBI:18420"/>
    </ligand>
</feature>
<evidence type="ECO:0000256" key="1">
    <source>
        <dbReference type="ARBA" id="ARBA00008748"/>
    </source>
</evidence>
<dbReference type="NCBIfam" id="TIGR00016">
    <property type="entry name" value="ackA"/>
    <property type="match status" value="1"/>
</dbReference>
<dbReference type="GO" id="GO:0005737">
    <property type="term" value="C:cytoplasm"/>
    <property type="evidence" value="ECO:0007669"/>
    <property type="project" value="UniProtKB-SubCell"/>
</dbReference>
<dbReference type="RefSeq" id="WP_285486460.1">
    <property type="nucleotide sequence ID" value="NZ_BSTI01000003.1"/>
</dbReference>
<evidence type="ECO:0000256" key="8">
    <source>
        <dbReference type="SAM" id="MobiDB-lite"/>
    </source>
</evidence>
<dbReference type="GO" id="GO:0006085">
    <property type="term" value="P:acetyl-CoA biosynthetic process"/>
    <property type="evidence" value="ECO:0007669"/>
    <property type="project" value="UniProtKB-UniRule"/>
</dbReference>
<keyword evidence="6" id="KW-0479">Metal-binding</keyword>
<evidence type="ECO:0000256" key="7">
    <source>
        <dbReference type="RuleBase" id="RU003835"/>
    </source>
</evidence>
<keyword evidence="3 6" id="KW-0547">Nucleotide-binding</keyword>
<dbReference type="GO" id="GO:0000287">
    <property type="term" value="F:magnesium ion binding"/>
    <property type="evidence" value="ECO:0007669"/>
    <property type="project" value="UniProtKB-UniRule"/>
</dbReference>
<proteinExistence type="inferred from homology"/>
<gene>
    <name evidence="6 9" type="primary">ackA</name>
    <name evidence="9" type="ORF">Atai01_17570</name>
</gene>
<comment type="caution">
    <text evidence="9">The sequence shown here is derived from an EMBL/GenBank/DDBJ whole genome shotgun (WGS) entry which is preliminary data.</text>
</comment>
<dbReference type="Proteomes" id="UP001165136">
    <property type="component" value="Unassembled WGS sequence"/>
</dbReference>
<sequence>MNVLVVNAGSSSLKVRLLDGDDRLTASLDLGEWAGAEETEELARFVGGLRRVDAVGHRIVHGGAEFRDPALLDPDVRRRIADLTELAPLHQPRGVAGIDAIARVLPETPAVACFDTAFHAGLPDAAATYALPREWNQKWGLRRYGFHGLSHAYAGRRAGELLDRQATTLRLVTCHLGAGASLAAVSDGRSMDTTMGFTPLAGLVMATRTGSVDPGLVLWLLQHAGLSTSHVSRALEFESGLAGLTGGSGDMREVLRGVADGRPESRLAFGVYTHRLRREIAAMTGSLGGLDALVFTGGVGEHSPDVRAAATADLAYLGVEVDETANRAATTDTDISASGAPVRTLVITSREDIEIARLTRAAIRRTRPGLQAGEPGGPSERGDPVDPVSP</sequence>
<feature type="site" description="Transition state stabilizer" evidence="6">
    <location>
        <position position="147"/>
    </location>
</feature>
<name>A0A9W6VBM0_9PSEU</name>
<dbReference type="Pfam" id="PF00871">
    <property type="entry name" value="Acetate_kinase"/>
    <property type="match status" value="1"/>
</dbReference>
<comment type="subunit">
    <text evidence="6">Homodimer.</text>
</comment>
<feature type="active site" description="Proton donor/acceptor" evidence="6">
    <location>
        <position position="115"/>
    </location>
</feature>
<evidence type="ECO:0000256" key="4">
    <source>
        <dbReference type="ARBA" id="ARBA00022777"/>
    </source>
</evidence>
<keyword evidence="6" id="KW-0460">Magnesium</keyword>
<dbReference type="PRINTS" id="PR00471">
    <property type="entry name" value="ACETATEKNASE"/>
</dbReference>
<protein>
    <recommendedName>
        <fullName evidence="6">Acetate kinase</fullName>
        <ecNumber evidence="6">2.7.2.1</ecNumber>
    </recommendedName>
    <alternativeName>
        <fullName evidence="6">Acetokinase</fullName>
    </alternativeName>
</protein>
<organism evidence="9 10">
    <name type="scientific">Amycolatopsis taiwanensis</name>
    <dbReference type="NCBI Taxonomy" id="342230"/>
    <lineage>
        <taxon>Bacteria</taxon>
        <taxon>Bacillati</taxon>
        <taxon>Actinomycetota</taxon>
        <taxon>Actinomycetes</taxon>
        <taxon>Pseudonocardiales</taxon>
        <taxon>Pseudonocardiaceae</taxon>
        <taxon>Amycolatopsis</taxon>
    </lineage>
</organism>
<feature type="binding site" evidence="6">
    <location>
        <position position="7"/>
    </location>
    <ligand>
        <name>Mg(2+)</name>
        <dbReference type="ChEBI" id="CHEBI:18420"/>
    </ligand>
</feature>
<dbReference type="PROSITE" id="PS01076">
    <property type="entry name" value="ACETATE_KINASE_2"/>
    <property type="match status" value="1"/>
</dbReference>
<feature type="region of interest" description="Disordered" evidence="8">
    <location>
        <begin position="364"/>
        <end position="390"/>
    </location>
</feature>
<reference evidence="9" key="1">
    <citation type="submission" date="2023-03" db="EMBL/GenBank/DDBJ databases">
        <title>Amycolatopsis taiwanensis NBRC 103393.</title>
        <authorList>
            <person name="Ichikawa N."/>
            <person name="Sato H."/>
            <person name="Tonouchi N."/>
        </authorList>
    </citation>
    <scope>NUCLEOTIDE SEQUENCE</scope>
    <source>
        <strain evidence="9">NBRC 103393</strain>
    </source>
</reference>
<dbReference type="SUPFAM" id="SSF53067">
    <property type="entry name" value="Actin-like ATPase domain"/>
    <property type="match status" value="2"/>
</dbReference>
<accession>A0A9W6VBM0</accession>
<dbReference type="PROSITE" id="PS01075">
    <property type="entry name" value="ACETATE_KINASE_1"/>
    <property type="match status" value="1"/>
</dbReference>
<evidence type="ECO:0000256" key="2">
    <source>
        <dbReference type="ARBA" id="ARBA00022679"/>
    </source>
</evidence>
<dbReference type="InterPro" id="IPR000890">
    <property type="entry name" value="Aliphatic_acid_kin_short-chain"/>
</dbReference>
<feature type="binding site" evidence="6">
    <location>
        <begin position="250"/>
        <end position="252"/>
    </location>
    <ligand>
        <name>ATP</name>
        <dbReference type="ChEBI" id="CHEBI:30616"/>
    </ligand>
</feature>